<organism evidence="1 2">
    <name type="scientific">Manihot esculenta</name>
    <name type="common">Cassava</name>
    <name type="synonym">Jatropha manihot</name>
    <dbReference type="NCBI Taxonomy" id="3983"/>
    <lineage>
        <taxon>Eukaryota</taxon>
        <taxon>Viridiplantae</taxon>
        <taxon>Streptophyta</taxon>
        <taxon>Embryophyta</taxon>
        <taxon>Tracheophyta</taxon>
        <taxon>Spermatophyta</taxon>
        <taxon>Magnoliopsida</taxon>
        <taxon>eudicotyledons</taxon>
        <taxon>Gunneridae</taxon>
        <taxon>Pentapetalae</taxon>
        <taxon>rosids</taxon>
        <taxon>fabids</taxon>
        <taxon>Malpighiales</taxon>
        <taxon>Euphorbiaceae</taxon>
        <taxon>Crotonoideae</taxon>
        <taxon>Manihoteae</taxon>
        <taxon>Manihot</taxon>
    </lineage>
</organism>
<evidence type="ECO:0000313" key="1">
    <source>
        <dbReference type="EMBL" id="KAG8650270.1"/>
    </source>
</evidence>
<comment type="caution">
    <text evidence="1">The sequence shown here is derived from an EMBL/GenBank/DDBJ whole genome shotgun (WGS) entry which is preliminary data.</text>
</comment>
<name>A0ACB7HE52_MANES</name>
<reference evidence="2" key="1">
    <citation type="journal article" date="2016" name="Nat. Biotechnol.">
        <title>Sequencing wild and cultivated cassava and related species reveals extensive interspecific hybridization and genetic diversity.</title>
        <authorList>
            <person name="Bredeson J.V."/>
            <person name="Lyons J.B."/>
            <person name="Prochnik S.E."/>
            <person name="Wu G.A."/>
            <person name="Ha C.M."/>
            <person name="Edsinger-Gonzales E."/>
            <person name="Grimwood J."/>
            <person name="Schmutz J."/>
            <person name="Rabbi I.Y."/>
            <person name="Egesi C."/>
            <person name="Nauluvula P."/>
            <person name="Lebot V."/>
            <person name="Ndunguru J."/>
            <person name="Mkamilo G."/>
            <person name="Bart R.S."/>
            <person name="Setter T.L."/>
            <person name="Gleadow R.M."/>
            <person name="Kulakow P."/>
            <person name="Ferguson M.E."/>
            <person name="Rounsley S."/>
            <person name="Rokhsar D.S."/>
        </authorList>
    </citation>
    <scope>NUCLEOTIDE SEQUENCE [LARGE SCALE GENOMIC DNA]</scope>
    <source>
        <strain evidence="2">cv. AM560-2</strain>
    </source>
</reference>
<dbReference type="Proteomes" id="UP000091857">
    <property type="component" value="Chromosome 7"/>
</dbReference>
<accession>A0ACB7HE52</accession>
<proteinExistence type="predicted"/>
<evidence type="ECO:0000313" key="2">
    <source>
        <dbReference type="Proteomes" id="UP000091857"/>
    </source>
</evidence>
<gene>
    <name evidence="1" type="ORF">MANES_07G021600v8</name>
</gene>
<keyword evidence="2" id="KW-1185">Reference proteome</keyword>
<sequence length="132" mass="15461">MKRKILFRKKLTNTDVKFRMVFPIKSYREVLQIQNGDLSQGIDVIDGEDNSVKKFICTKRHKGHHKPVFSKGWISFVKEKHLVAGDKVIFYKEEDKVGRIRFKIHAKKVPCLLFGFDLRNAIRKATYPGQQN</sequence>
<dbReference type="EMBL" id="CM004393">
    <property type="protein sequence ID" value="KAG8650270.1"/>
    <property type="molecule type" value="Genomic_DNA"/>
</dbReference>
<protein>
    <submittedName>
        <fullName evidence="1">Uncharacterized protein</fullName>
    </submittedName>
</protein>